<dbReference type="EMBL" id="OY882873">
    <property type="protein sequence ID" value="CAK6438595.1"/>
    <property type="molecule type" value="Genomic_DNA"/>
</dbReference>
<evidence type="ECO:0000256" key="7">
    <source>
        <dbReference type="PROSITE-ProRule" id="PRU00175"/>
    </source>
</evidence>
<evidence type="ECO:0000256" key="8">
    <source>
        <dbReference type="SAM" id="MobiDB-lite"/>
    </source>
</evidence>
<evidence type="ECO:0000259" key="9">
    <source>
        <dbReference type="PROSITE" id="PS50089"/>
    </source>
</evidence>
<evidence type="ECO:0008006" key="13">
    <source>
        <dbReference type="Google" id="ProtNLM"/>
    </source>
</evidence>
<name>A0ABN9ZNU4_PIPNA</name>
<feature type="domain" description="RZ-type" evidence="10">
    <location>
        <begin position="1014"/>
        <end position="1086"/>
    </location>
</feature>
<keyword evidence="4 7" id="KW-0863">Zinc-finger</keyword>
<evidence type="ECO:0000313" key="11">
    <source>
        <dbReference type="EMBL" id="CAK6438595.1"/>
    </source>
</evidence>
<dbReference type="PANTHER" id="PTHR22605:SF16">
    <property type="entry name" value="E3 UBIQUITIN-PROTEIN LIGASE RNF213"/>
    <property type="match status" value="1"/>
</dbReference>
<dbReference type="PROSITE" id="PS00518">
    <property type="entry name" value="ZF_RING_1"/>
    <property type="match status" value="1"/>
</dbReference>
<keyword evidence="5" id="KW-0862">Zinc</keyword>
<dbReference type="Pfam" id="PF13920">
    <property type="entry name" value="zf-C3HC4_3"/>
    <property type="match status" value="1"/>
</dbReference>
<evidence type="ECO:0000259" key="10">
    <source>
        <dbReference type="PROSITE" id="PS51981"/>
    </source>
</evidence>
<dbReference type="InterPro" id="IPR031248">
    <property type="entry name" value="RNF213"/>
</dbReference>
<accession>A0ABN9ZNU4</accession>
<keyword evidence="6" id="KW-0391">Immunity</keyword>
<dbReference type="Gene3D" id="3.30.40.10">
    <property type="entry name" value="Zinc/RING finger domain, C3HC4 (zinc finger)"/>
    <property type="match status" value="1"/>
</dbReference>
<dbReference type="PANTHER" id="PTHR22605">
    <property type="entry name" value="RZ-TYPE DOMAIN-CONTAINING PROTEIN"/>
    <property type="match status" value="1"/>
</dbReference>
<proteinExistence type="predicted"/>
<dbReference type="Pfam" id="PF20173">
    <property type="entry name" value="ZnF_RZ-type"/>
    <property type="match status" value="1"/>
</dbReference>
<evidence type="ECO:0000313" key="12">
    <source>
        <dbReference type="Proteomes" id="UP001314169"/>
    </source>
</evidence>
<feature type="region of interest" description="Disordered" evidence="8">
    <location>
        <begin position="1"/>
        <end position="60"/>
    </location>
</feature>
<evidence type="ECO:0000256" key="4">
    <source>
        <dbReference type="ARBA" id="ARBA00022771"/>
    </source>
</evidence>
<feature type="compositionally biased region" description="Basic and acidic residues" evidence="8">
    <location>
        <begin position="38"/>
        <end position="54"/>
    </location>
</feature>
<evidence type="ECO:0000256" key="2">
    <source>
        <dbReference type="ARBA" id="ARBA00022490"/>
    </source>
</evidence>
<dbReference type="SUPFAM" id="SSF57850">
    <property type="entry name" value="RING/U-box"/>
    <property type="match status" value="1"/>
</dbReference>
<evidence type="ECO:0000256" key="5">
    <source>
        <dbReference type="ARBA" id="ARBA00022833"/>
    </source>
</evidence>
<sequence length="1739" mass="194761">MVADVTQLQDMPISQLFDPQPEEELEARSDQEEAMEVDTDKPGAMADREVDGSKAQRGHRPALDCGSLLRSCIQSAVGLLRDPGEHGQRNVRRVEILLGLLGEDAGDIGKASFARAAQVRLHHLLLRQEESCVLGRKDWVAQEASNPDALQEAGTFRHTLWKRVQGVVTPLLASMVAIIDRDSNLELLATPNTRAWVRELWMFIFNDINLLSIPLVTNDARSNSDRAHILVQSYAQRPGEACSAVPFSWRIRDYVEELWVQAQYISAAAGPGPGPAGKLEEIFLQTPLGCFLAGLPAEARRELLLFYLRDFLLLTMQVSTEPALELLQMALWSCIQQLRAGSPEEPSLPWVHRAYQHFRIRLQNFSRILTIHPPVLHSLATAAQSQDPAGPEMVLDVWAAMACTELLTRDLLKPSPQAWLRAVKSLAVPVELLCSEGYVQAPAGRAGDLIREVRGPWTRIFSVALFVEHVLLGTEDHSPELRALVTDCVFSLDKCLQGNSDIKTLPPFLAVMTVLCECKDRASRTFARFGIQPCPVCLVDPRSPVCLPCDHVFCQDCVKQSLTMGQMACPLCLTELPDGFSPTVSQEMSDAIERHARFRRLCIGFFVDLVSTLCFKDNCPPSRDVVQALLALLFTEKTLLRDPPQSHTKSLSPFDDVVDKTPVIRSVVLKLLLKYSFPAVKDHIQDYLSRLERKPFLDKDKTELYVLFSSCLEDSIQERSSALPARDEATGLREDGQFLEACLLRGRRRDLAPEASVEYLQEMAQIRLCLDRACEVLSELQGDSAPAEARRRFLQQVERFCTQSENDWYRVYLVRRLASRQGLEFVQSFLQAGHPAQWVFPHEVLAQQEDLLGQMDRFLVHGLEYKAVRDAVGKAVLESKPSTIGAALGACRGSQAHQATYLLLALFREVAMLYQARNTRLHPKREQLEALCKSIEESQVLSSDVRPFATALVTNSLPLLRTVGPGHGGLAGTLAELAVHAAATLLCGRHRVLEPLRNLAFSPATMVAAFLPTMPEDMLAQARRWQGLETVRWYRCPRGHLCAVGECGRPMQQSVCIDCGAPVGGQNHRSITGFTDAQNDVDRTQTGHVLGSPATGEEAVASDRELAPAAFLLARLLTHLAMLWGAAHSPQELTLLVKPAVRDPGAFLQQHLQRDLRQLMRTLGKSADDTVQVVHLVLCVLLREQHPLSGQGSFSFNATLSTKEQRNSWEKLLQALVLPELERLDKTLLEVNGLISRDERISSNPVARIVLGDPAAFLRRLPRASALHCSRTWSCRARLTVEHLRHVVEQKNGREGVPVLWRFLQKEAELRLVKFLPEILALQRDLVKWFQNVPEAEFQSIRGFIDSHDSGGLKQLLLSRVTLFLSTWNKLRRSLETQGEIKLPADYCRADLDLDSDFEVILPRRQGLGLCATALVSYLIGLHNDMVSAVQRLSKEEPSYSVDASEVADLHVVSYEAERDLMPLILANCQYQVAQGGESLQELDLERIQRQVTGRFLQGKPRLTLRGLPTLVYRRDWNYEHLFAAIRSRVPQSPLPHAAASALGGQLQSYSDACEALSLVEVTLGFLSTAGEDPDMDLTLYLQDKLRMGDQTEQVAKALHLHPCRLRHVIALWQLLSAHKSEHLLRLQKEPFREISAKYQERLSPGSAKHLHAFLNQSSLDVFLLELHEMILLKLKNPHTEADFRPDWSLRDTLVSYMETKEGDIPPEMEGQFPEEILLCHCVSAWKTAAVLKRARQTR</sequence>
<dbReference type="SMART" id="SM00184">
    <property type="entry name" value="RING"/>
    <property type="match status" value="1"/>
</dbReference>
<reference evidence="11" key="1">
    <citation type="submission" date="2023-12" db="EMBL/GenBank/DDBJ databases">
        <authorList>
            <person name="Brown T."/>
        </authorList>
    </citation>
    <scope>NUCLEOTIDE SEQUENCE</scope>
</reference>
<dbReference type="PROSITE" id="PS51981">
    <property type="entry name" value="ZF_RZ"/>
    <property type="match status" value="1"/>
</dbReference>
<dbReference type="PROSITE" id="PS50089">
    <property type="entry name" value="ZF_RING_2"/>
    <property type="match status" value="1"/>
</dbReference>
<dbReference type="InterPro" id="IPR017907">
    <property type="entry name" value="Znf_RING_CS"/>
</dbReference>
<dbReference type="InterPro" id="IPR046439">
    <property type="entry name" value="ZF_RZ_dom"/>
</dbReference>
<organism evidence="11 12">
    <name type="scientific">Pipistrellus nathusii</name>
    <name type="common">Nathusius' pipistrelle</name>
    <dbReference type="NCBI Taxonomy" id="59473"/>
    <lineage>
        <taxon>Eukaryota</taxon>
        <taxon>Metazoa</taxon>
        <taxon>Chordata</taxon>
        <taxon>Craniata</taxon>
        <taxon>Vertebrata</taxon>
        <taxon>Euteleostomi</taxon>
        <taxon>Mammalia</taxon>
        <taxon>Eutheria</taxon>
        <taxon>Laurasiatheria</taxon>
        <taxon>Chiroptera</taxon>
        <taxon>Yangochiroptera</taxon>
        <taxon>Vespertilionidae</taxon>
        <taxon>Pipistrellus</taxon>
    </lineage>
</organism>
<protein>
    <recommendedName>
        <fullName evidence="13">Ring finger protein 213</fullName>
    </recommendedName>
</protein>
<feature type="domain" description="RING-type" evidence="9">
    <location>
        <begin position="534"/>
        <end position="572"/>
    </location>
</feature>
<keyword evidence="3" id="KW-0479">Metal-binding</keyword>
<gene>
    <name evidence="11" type="ORF">MPIPNATIZW_LOCUS6901</name>
</gene>
<dbReference type="InterPro" id="IPR001841">
    <property type="entry name" value="Znf_RING"/>
</dbReference>
<evidence type="ECO:0000256" key="1">
    <source>
        <dbReference type="ARBA" id="ARBA00004496"/>
    </source>
</evidence>
<dbReference type="InterPro" id="IPR013083">
    <property type="entry name" value="Znf_RING/FYVE/PHD"/>
</dbReference>
<keyword evidence="2" id="KW-0963">Cytoplasm</keyword>
<dbReference type="CDD" id="cd16561">
    <property type="entry name" value="RING-HC_RNF213"/>
    <property type="match status" value="1"/>
</dbReference>
<dbReference type="Proteomes" id="UP001314169">
    <property type="component" value="Chromosome 16"/>
</dbReference>
<evidence type="ECO:0000256" key="3">
    <source>
        <dbReference type="ARBA" id="ARBA00022723"/>
    </source>
</evidence>
<keyword evidence="12" id="KW-1185">Reference proteome</keyword>
<evidence type="ECO:0000256" key="6">
    <source>
        <dbReference type="ARBA" id="ARBA00022859"/>
    </source>
</evidence>
<comment type="subcellular location">
    <subcellularLocation>
        <location evidence="1">Cytoplasm</location>
    </subcellularLocation>
</comment>